<protein>
    <recommendedName>
        <fullName evidence="1">VOC domain-containing protein</fullName>
    </recommendedName>
</protein>
<gene>
    <name evidence="2" type="ORF">SAMN04489812_0069</name>
</gene>
<feature type="domain" description="VOC" evidence="1">
    <location>
        <begin position="27"/>
        <end position="137"/>
    </location>
</feature>
<accession>A0A1H1MAN4</accession>
<keyword evidence="3" id="KW-1185">Reference proteome</keyword>
<dbReference type="InterPro" id="IPR029068">
    <property type="entry name" value="Glyas_Bleomycin-R_OHBP_Dase"/>
</dbReference>
<dbReference type="EMBL" id="LT629772">
    <property type="protein sequence ID" value="SDR83861.1"/>
    <property type="molecule type" value="Genomic_DNA"/>
</dbReference>
<dbReference type="PROSITE" id="PS51819">
    <property type="entry name" value="VOC"/>
    <property type="match status" value="1"/>
</dbReference>
<dbReference type="Proteomes" id="UP000199103">
    <property type="component" value="Chromosome I"/>
</dbReference>
<dbReference type="AlphaFoldDB" id="A0A1H1MAN4"/>
<evidence type="ECO:0000259" key="1">
    <source>
        <dbReference type="PROSITE" id="PS51819"/>
    </source>
</evidence>
<dbReference type="Pfam" id="PF00903">
    <property type="entry name" value="Glyoxalase"/>
    <property type="match status" value="1"/>
</dbReference>
<dbReference type="InterPro" id="IPR037523">
    <property type="entry name" value="VOC_core"/>
</dbReference>
<dbReference type="STRING" id="630515.SAMN04489812_0069"/>
<organism evidence="2 3">
    <name type="scientific">Microlunatus soli</name>
    <dbReference type="NCBI Taxonomy" id="630515"/>
    <lineage>
        <taxon>Bacteria</taxon>
        <taxon>Bacillati</taxon>
        <taxon>Actinomycetota</taxon>
        <taxon>Actinomycetes</taxon>
        <taxon>Propionibacteriales</taxon>
        <taxon>Propionibacteriaceae</taxon>
        <taxon>Microlunatus</taxon>
    </lineage>
</organism>
<dbReference type="PANTHER" id="PTHR33993">
    <property type="entry name" value="GLYOXALASE-RELATED"/>
    <property type="match status" value="1"/>
</dbReference>
<dbReference type="Gene3D" id="3.10.180.10">
    <property type="entry name" value="2,3-Dihydroxybiphenyl 1,2-Dioxygenase, domain 1"/>
    <property type="match status" value="1"/>
</dbReference>
<evidence type="ECO:0000313" key="3">
    <source>
        <dbReference type="Proteomes" id="UP000199103"/>
    </source>
</evidence>
<dbReference type="CDD" id="cd07247">
    <property type="entry name" value="SgaA_N_like"/>
    <property type="match status" value="1"/>
</dbReference>
<reference evidence="2 3" key="1">
    <citation type="submission" date="2016-10" db="EMBL/GenBank/DDBJ databases">
        <authorList>
            <person name="de Groot N.N."/>
        </authorList>
    </citation>
    <scope>NUCLEOTIDE SEQUENCE [LARGE SCALE GENOMIC DNA]</scope>
    <source>
        <strain evidence="2 3">DSM 21800</strain>
    </source>
</reference>
<proteinExistence type="predicted"/>
<dbReference type="InterPro" id="IPR052164">
    <property type="entry name" value="Anthracycline_SecMetBiosynth"/>
</dbReference>
<evidence type="ECO:0000313" key="2">
    <source>
        <dbReference type="EMBL" id="SDR83861.1"/>
    </source>
</evidence>
<dbReference type="InterPro" id="IPR004360">
    <property type="entry name" value="Glyas_Fos-R_dOase_dom"/>
</dbReference>
<name>A0A1H1MAN4_9ACTN</name>
<dbReference type="SUPFAM" id="SSF54593">
    <property type="entry name" value="Glyoxalase/Bleomycin resistance protein/Dihydroxybiphenyl dioxygenase"/>
    <property type="match status" value="1"/>
</dbReference>
<sequence length="137" mass="14294">MVSDAQRQGGVSEPRSRVLTMANTHHAINYVELAATDLQASKDFFGGVFGWTFNDYGPDYAGIRAADGDGEVGGLNPAASAGSGAPLVIIYSDDLDATLTAVRDAGAPITEGPYDFPGGRRFHFTDPGGNQLAVWGS</sequence>
<dbReference type="PANTHER" id="PTHR33993:SF1">
    <property type="entry name" value="GLYOXALASE FAMILY PROTEIN"/>
    <property type="match status" value="1"/>
</dbReference>